<evidence type="ECO:0008006" key="4">
    <source>
        <dbReference type="Google" id="ProtNLM"/>
    </source>
</evidence>
<reference evidence="2 3" key="1">
    <citation type="submission" date="2017-10" db="EMBL/GenBank/DDBJ databases">
        <title>Novel microbial diversity and functional potential in the marine mammal oral microbiome.</title>
        <authorList>
            <person name="Dudek N.K."/>
            <person name="Sun C.L."/>
            <person name="Burstein D."/>
            <person name="Kantor R.S."/>
            <person name="Aliaga Goltsman D.S."/>
            <person name="Bik E.M."/>
            <person name="Thomas B.C."/>
            <person name="Banfield J.F."/>
            <person name="Relman D.A."/>
        </authorList>
    </citation>
    <scope>NUCLEOTIDE SEQUENCE [LARGE SCALE GENOMIC DNA]</scope>
    <source>
        <strain evidence="2">DOLZORAL124_49_17</strain>
    </source>
</reference>
<organism evidence="2 3">
    <name type="scientific">candidate division KSB3 bacterium</name>
    <dbReference type="NCBI Taxonomy" id="2044937"/>
    <lineage>
        <taxon>Bacteria</taxon>
        <taxon>candidate division KSB3</taxon>
    </lineage>
</organism>
<evidence type="ECO:0000256" key="1">
    <source>
        <dbReference type="SAM" id="Phobius"/>
    </source>
</evidence>
<accession>A0A2G6EA14</accession>
<keyword evidence="1" id="KW-0472">Membrane</keyword>
<proteinExistence type="predicted"/>
<sequence>MRHAVSRRVRGQQGMTLLEVLVTLGVMTIFMAGTLQFYSTNYRILSAGDAMLDLTHDAHTIMSRLAEDIRRTELFLPDFSSKSGRTVVAAMRMAPRTAADLNGVVVVYSLSDGKPAHLFRTVMKGSQERSLELAPSVTSLQLYTDATQLIRVELALEKTVSGQKKTFEVSSAYAMRF</sequence>
<comment type="caution">
    <text evidence="2">The sequence shown here is derived from an EMBL/GenBank/DDBJ whole genome shotgun (WGS) entry which is preliminary data.</text>
</comment>
<dbReference type="Pfam" id="PF07963">
    <property type="entry name" value="N_methyl"/>
    <property type="match status" value="1"/>
</dbReference>
<gene>
    <name evidence="2" type="ORF">CSB45_02710</name>
</gene>
<dbReference type="Proteomes" id="UP000229740">
    <property type="component" value="Unassembled WGS sequence"/>
</dbReference>
<protein>
    <recommendedName>
        <fullName evidence="4">Prepilin-type N-terminal cleavage/methylation domain-containing protein</fullName>
    </recommendedName>
</protein>
<feature type="transmembrane region" description="Helical" evidence="1">
    <location>
        <begin position="20"/>
        <end position="38"/>
    </location>
</feature>
<dbReference type="PROSITE" id="PS00409">
    <property type="entry name" value="PROKAR_NTER_METHYL"/>
    <property type="match status" value="1"/>
</dbReference>
<keyword evidence="1" id="KW-1133">Transmembrane helix</keyword>
<evidence type="ECO:0000313" key="3">
    <source>
        <dbReference type="Proteomes" id="UP000229740"/>
    </source>
</evidence>
<dbReference type="NCBIfam" id="TIGR02532">
    <property type="entry name" value="IV_pilin_GFxxxE"/>
    <property type="match status" value="1"/>
</dbReference>
<dbReference type="AlphaFoldDB" id="A0A2G6EA14"/>
<name>A0A2G6EA14_9BACT</name>
<dbReference type="InterPro" id="IPR012902">
    <property type="entry name" value="N_methyl_site"/>
</dbReference>
<dbReference type="EMBL" id="PDPS01000021">
    <property type="protein sequence ID" value="PID58929.1"/>
    <property type="molecule type" value="Genomic_DNA"/>
</dbReference>
<evidence type="ECO:0000313" key="2">
    <source>
        <dbReference type="EMBL" id="PID58929.1"/>
    </source>
</evidence>
<keyword evidence="1" id="KW-0812">Transmembrane</keyword>